<dbReference type="PANTHER" id="PTHR13108">
    <property type="entry name" value="CONDENSIN COMPLEX SUBUNIT 2"/>
    <property type="match status" value="1"/>
</dbReference>
<keyword evidence="9" id="KW-0226">DNA condensation</keyword>
<keyword evidence="8" id="KW-0498">Mitosis</keyword>
<comment type="similarity">
    <text evidence="3">Belongs to the CND2 (condensin subunit 2) family.</text>
</comment>
<keyword evidence="6" id="KW-0963">Cytoplasm</keyword>
<feature type="region of interest" description="Disordered" evidence="11">
    <location>
        <begin position="1"/>
        <end position="66"/>
    </location>
</feature>
<proteinExistence type="inferred from homology"/>
<feature type="region of interest" description="Disordered" evidence="11">
    <location>
        <begin position="182"/>
        <end position="217"/>
    </location>
</feature>
<evidence type="ECO:0000256" key="8">
    <source>
        <dbReference type="ARBA" id="ARBA00022776"/>
    </source>
</evidence>
<gene>
    <name evidence="12" type="ORF">TGPRC2_288930A</name>
</gene>
<reference evidence="13" key="1">
    <citation type="submission" date="2016-03" db="EMBL/GenBank/DDBJ databases">
        <authorList>
            <person name="Sibley D."/>
            <person name="Venepally P."/>
            <person name="Karamycheva S."/>
            <person name="Hadjithomas M."/>
            <person name="Khan A."/>
            <person name="Brunk B."/>
            <person name="Roos D."/>
            <person name="Caler E."/>
            <person name="Lorenzi H."/>
        </authorList>
    </citation>
    <scope>NUCLEOTIDE SEQUENCE [LARGE SCALE GENOMIC DNA]</scope>
    <source>
        <strain evidence="13">TgCatPRC2</strain>
    </source>
</reference>
<evidence type="ECO:0000256" key="6">
    <source>
        <dbReference type="ARBA" id="ARBA00022490"/>
    </source>
</evidence>
<dbReference type="InterPro" id="IPR022816">
    <property type="entry name" value="Condensin_barren_su2"/>
</dbReference>
<dbReference type="GO" id="GO:0003682">
    <property type="term" value="F:chromatin binding"/>
    <property type="evidence" value="ECO:0007669"/>
    <property type="project" value="TreeGrafter"/>
</dbReference>
<comment type="caution">
    <text evidence="12">The sequence shown here is derived from an EMBL/GenBank/DDBJ whole genome shotgun (WGS) entry which is preliminary data.</text>
</comment>
<dbReference type="Proteomes" id="UP000075225">
    <property type="component" value="Unassembled WGS sequence"/>
</dbReference>
<sequence>MVARATDGGDTGAPAGSETHPVVRLGFRPDGKRRLSVVSGPASLSTGDGAPSGESRRGVGGTTGASLAGHAPGALARQASSLNSASSSFSSFASSSAFPASLPFSSSANRPGFARPTARAASGAGRALAGRLLVRAFFDDMKTVSMQRINQKNAFQVDLIDRLALVVHQQLVKTDNAVLTDGTDGQAPALLDGASSPDLSSTSELSRTGRGEEGEEGITFTHVSSAVEGATRVYGYRVEAVYDQTYHVRLQKHGGPPASSWMRKTHGGEPFTCGCLTPSRSTS</sequence>
<dbReference type="GO" id="GO:0007076">
    <property type="term" value="P:mitotic chromosome condensation"/>
    <property type="evidence" value="ECO:0007669"/>
    <property type="project" value="InterPro"/>
</dbReference>
<evidence type="ECO:0000313" key="13">
    <source>
        <dbReference type="Proteomes" id="UP000075225"/>
    </source>
</evidence>
<dbReference type="AlphaFoldDB" id="A0A151HJM0"/>
<feature type="compositionally biased region" description="Low complexity" evidence="11">
    <location>
        <begin position="195"/>
        <end position="206"/>
    </location>
</feature>
<evidence type="ECO:0000256" key="3">
    <source>
        <dbReference type="ARBA" id="ARBA00009471"/>
    </source>
</evidence>
<organism evidence="12 13">
    <name type="scientific">Toxoplasma gondii TgCatPRC2</name>
    <dbReference type="NCBI Taxonomy" id="1130821"/>
    <lineage>
        <taxon>Eukaryota</taxon>
        <taxon>Sar</taxon>
        <taxon>Alveolata</taxon>
        <taxon>Apicomplexa</taxon>
        <taxon>Conoidasida</taxon>
        <taxon>Coccidia</taxon>
        <taxon>Eucoccidiorida</taxon>
        <taxon>Eimeriorina</taxon>
        <taxon>Sarcocystidae</taxon>
        <taxon>Toxoplasma</taxon>
    </lineage>
</organism>
<evidence type="ECO:0000256" key="1">
    <source>
        <dbReference type="ARBA" id="ARBA00004286"/>
    </source>
</evidence>
<protein>
    <recommendedName>
        <fullName evidence="4">Condensin complex subunit 2</fullName>
    </recommendedName>
</protein>
<keyword evidence="5" id="KW-0158">Chromosome</keyword>
<dbReference type="PANTHER" id="PTHR13108:SF9">
    <property type="entry name" value="CONDENSIN COMPLEX SUBUNIT 2"/>
    <property type="match status" value="1"/>
</dbReference>
<name>A0A151HJM0_TOXGO</name>
<dbReference type="VEuPathDB" id="ToxoDB:TGPRC2_288930A"/>
<keyword evidence="7" id="KW-0132">Cell division</keyword>
<evidence type="ECO:0000256" key="2">
    <source>
        <dbReference type="ARBA" id="ARBA00004496"/>
    </source>
</evidence>
<keyword evidence="10" id="KW-0131">Cell cycle</keyword>
<evidence type="ECO:0000256" key="11">
    <source>
        <dbReference type="SAM" id="MobiDB-lite"/>
    </source>
</evidence>
<evidence type="ECO:0000256" key="9">
    <source>
        <dbReference type="ARBA" id="ARBA00023067"/>
    </source>
</evidence>
<evidence type="ECO:0000313" key="12">
    <source>
        <dbReference type="EMBL" id="KYK69471.1"/>
    </source>
</evidence>
<evidence type="ECO:0000256" key="10">
    <source>
        <dbReference type="ARBA" id="ARBA00023306"/>
    </source>
</evidence>
<feature type="compositionally biased region" description="Low complexity" evidence="11">
    <location>
        <begin position="1"/>
        <end position="16"/>
    </location>
</feature>
<evidence type="ECO:0000256" key="5">
    <source>
        <dbReference type="ARBA" id="ARBA00022454"/>
    </source>
</evidence>
<accession>A0A151HJM0</accession>
<dbReference type="GO" id="GO:0005737">
    <property type="term" value="C:cytoplasm"/>
    <property type="evidence" value="ECO:0007669"/>
    <property type="project" value="UniProtKB-SubCell"/>
</dbReference>
<evidence type="ECO:0000256" key="4">
    <source>
        <dbReference type="ARBA" id="ARBA00016065"/>
    </source>
</evidence>
<dbReference type="GO" id="GO:0051301">
    <property type="term" value="P:cell division"/>
    <property type="evidence" value="ECO:0007669"/>
    <property type="project" value="UniProtKB-KW"/>
</dbReference>
<comment type="subcellular location">
    <subcellularLocation>
        <location evidence="1">Chromosome</location>
    </subcellularLocation>
    <subcellularLocation>
        <location evidence="2">Cytoplasm</location>
    </subcellularLocation>
</comment>
<evidence type="ECO:0000256" key="7">
    <source>
        <dbReference type="ARBA" id="ARBA00022618"/>
    </source>
</evidence>
<keyword evidence="12" id="KW-0238">DNA-binding</keyword>
<dbReference type="EMBL" id="AHZP02000790">
    <property type="protein sequence ID" value="KYK69471.1"/>
    <property type="molecule type" value="Genomic_DNA"/>
</dbReference>
<dbReference type="GO" id="GO:0000796">
    <property type="term" value="C:condensin complex"/>
    <property type="evidence" value="ECO:0007669"/>
    <property type="project" value="InterPro"/>
</dbReference>
<dbReference type="GO" id="GO:0003677">
    <property type="term" value="F:DNA binding"/>
    <property type="evidence" value="ECO:0007669"/>
    <property type="project" value="UniProtKB-KW"/>
</dbReference>